<comment type="function">
    <text evidence="5">Catalyzes the deamination of various vicinal amino-alcohols to oxo compounds. Allows this organism to utilize ethanolamine as the sole source of nitrogen and carbon in the presence of external vitamin B12.</text>
</comment>
<reference evidence="7 8" key="1">
    <citation type="submission" date="2019-08" db="EMBL/GenBank/DDBJ databases">
        <title>Amphibian skin-associated Pigmentiphaga: genome sequence and occurrence across geography and hosts.</title>
        <authorList>
            <person name="Bletz M.C."/>
            <person name="Bunk B."/>
            <person name="Sproeer C."/>
            <person name="Biwer P."/>
            <person name="Reiter S."/>
            <person name="Rabemananjara F.C.E."/>
            <person name="Schulz S."/>
            <person name="Overmann J."/>
            <person name="Vences M."/>
        </authorList>
    </citation>
    <scope>NUCLEOTIDE SEQUENCE [LARGE SCALE GENOMIC DNA]</scope>
    <source>
        <strain evidence="7 8">Mada1488</strain>
    </source>
</reference>
<evidence type="ECO:0000256" key="2">
    <source>
        <dbReference type="ARBA" id="ARBA00023239"/>
    </source>
</evidence>
<dbReference type="KEGG" id="pacr:FXN63_17430"/>
<dbReference type="Gene3D" id="3.40.50.11240">
    <property type="entry name" value="Ethanolamine ammonia-lyase light chain (EutC)"/>
    <property type="match status" value="1"/>
</dbReference>
<evidence type="ECO:0000313" key="7">
    <source>
        <dbReference type="EMBL" id="QEI09395.1"/>
    </source>
</evidence>
<dbReference type="PANTHER" id="PTHR39330:SF1">
    <property type="entry name" value="ETHANOLAMINE AMMONIA-LYASE SMALL SUBUNIT"/>
    <property type="match status" value="1"/>
</dbReference>
<dbReference type="NCBIfam" id="NF003971">
    <property type="entry name" value="PRK05465.1"/>
    <property type="match status" value="1"/>
</dbReference>
<dbReference type="Pfam" id="PF05985">
    <property type="entry name" value="EutC"/>
    <property type="match status" value="1"/>
</dbReference>
<dbReference type="Proteomes" id="UP000325161">
    <property type="component" value="Chromosome"/>
</dbReference>
<dbReference type="InterPro" id="IPR009246">
    <property type="entry name" value="EutC"/>
</dbReference>
<accession>A0A5C0B577</accession>
<comment type="cofactor">
    <cofactor evidence="5">
        <name>adenosylcob(III)alamin</name>
        <dbReference type="ChEBI" id="CHEBI:18408"/>
    </cofactor>
    <text evidence="5">Binds between the large and small subunits.</text>
</comment>
<dbReference type="InterPro" id="IPR042251">
    <property type="entry name" value="EutC_C"/>
</dbReference>
<organism evidence="7 8">
    <name type="scientific">Pigmentiphaga aceris</name>
    <dbReference type="NCBI Taxonomy" id="1940612"/>
    <lineage>
        <taxon>Bacteria</taxon>
        <taxon>Pseudomonadati</taxon>
        <taxon>Pseudomonadota</taxon>
        <taxon>Betaproteobacteria</taxon>
        <taxon>Burkholderiales</taxon>
        <taxon>Alcaligenaceae</taxon>
        <taxon>Pigmentiphaga</taxon>
    </lineage>
</organism>
<dbReference type="GO" id="GO:0046336">
    <property type="term" value="P:ethanolamine catabolic process"/>
    <property type="evidence" value="ECO:0007669"/>
    <property type="project" value="UniProtKB-UniRule"/>
</dbReference>
<evidence type="ECO:0000256" key="5">
    <source>
        <dbReference type="HAMAP-Rule" id="MF_00601"/>
    </source>
</evidence>
<feature type="binding site" evidence="5">
    <location>
        <position position="184"/>
    </location>
    <ligand>
        <name>adenosylcob(III)alamin</name>
        <dbReference type="ChEBI" id="CHEBI:18408"/>
    </ligand>
</feature>
<feature type="binding site" evidence="5">
    <location>
        <position position="205"/>
    </location>
    <ligand>
        <name>adenosylcob(III)alamin</name>
        <dbReference type="ChEBI" id="CHEBI:18408"/>
    </ligand>
</feature>
<comment type="catalytic activity">
    <reaction evidence="5">
        <text>ethanolamine = acetaldehyde + NH4(+)</text>
        <dbReference type="Rhea" id="RHEA:15313"/>
        <dbReference type="ChEBI" id="CHEBI:15343"/>
        <dbReference type="ChEBI" id="CHEBI:28938"/>
        <dbReference type="ChEBI" id="CHEBI:57603"/>
        <dbReference type="EC" id="4.3.1.7"/>
    </reaction>
</comment>
<evidence type="ECO:0000256" key="3">
    <source>
        <dbReference type="ARBA" id="ARBA00023285"/>
    </source>
</evidence>
<dbReference type="OrthoDB" id="114248at2"/>
<dbReference type="GO" id="GO:0006520">
    <property type="term" value="P:amino acid metabolic process"/>
    <property type="evidence" value="ECO:0007669"/>
    <property type="project" value="InterPro"/>
</dbReference>
<protein>
    <recommendedName>
        <fullName evidence="5">Ethanolamine ammonia-lyase small subunit</fullName>
        <shortName evidence="5">EAL small subunit</shortName>
        <ecNumber evidence="5">4.3.1.7</ecNumber>
    </recommendedName>
</protein>
<dbReference type="GO" id="GO:0031471">
    <property type="term" value="C:ethanolamine degradation polyhedral organelle"/>
    <property type="evidence" value="ECO:0007669"/>
    <property type="project" value="UniProtKB-UniRule"/>
</dbReference>
<gene>
    <name evidence="5" type="primary">eutC</name>
    <name evidence="7" type="ORF">FXN63_17430</name>
</gene>
<dbReference type="GO" id="GO:0031419">
    <property type="term" value="F:cobalamin binding"/>
    <property type="evidence" value="ECO:0007669"/>
    <property type="project" value="UniProtKB-UniRule"/>
</dbReference>
<dbReference type="GO" id="GO:0009350">
    <property type="term" value="C:ethanolamine ammonia-lyase complex"/>
    <property type="evidence" value="ECO:0007669"/>
    <property type="project" value="UniProtKB-UniRule"/>
</dbReference>
<keyword evidence="4 5" id="KW-1283">Bacterial microcompartment</keyword>
<proteinExistence type="inferred from homology"/>
<comment type="subcellular location">
    <subcellularLocation>
        <location evidence="5">Bacterial microcompartment</location>
    </subcellularLocation>
</comment>
<dbReference type="PIRSF" id="PIRSF018982">
    <property type="entry name" value="EutC"/>
    <property type="match status" value="1"/>
</dbReference>
<feature type="region of interest" description="Disordered" evidence="6">
    <location>
        <begin position="1"/>
        <end position="33"/>
    </location>
</feature>
<comment type="pathway">
    <text evidence="5">Amine and polyamine degradation; ethanolamine degradation.</text>
</comment>
<keyword evidence="2 5" id="KW-0456">Lyase</keyword>
<dbReference type="PANTHER" id="PTHR39330">
    <property type="entry name" value="ETHANOLAMINE AMMONIA-LYASE LIGHT CHAIN"/>
    <property type="match status" value="1"/>
</dbReference>
<evidence type="ECO:0000256" key="6">
    <source>
        <dbReference type="SAM" id="MobiDB-lite"/>
    </source>
</evidence>
<sequence>MTGSAPVIDSIGIESGTPDIDTQSHTKAAGRTTADPWQDLRRHTAARLALGRAGASMPTDEILRFGYAHAQARDAVHVALQVDELTKALQDAGIPSLRVHSAATDRAQYLLRPDLGRRLDTNSVTQLQTSAAELPACDLLIVVADGLSSLAIHRNALPLIHEIRAQAPAGWTLGPVVIAEQGRVALGDEVGELLGARMVAVLIGERPGLSSPDSLGIYLTSAPRVGRHDAERNCISNVRPEGLDIPLAARKLWWLITAAKALGTTGVALKDRSDETALPADAMTALPDPT</sequence>
<evidence type="ECO:0000256" key="1">
    <source>
        <dbReference type="ARBA" id="ARBA00022628"/>
    </source>
</evidence>
<keyword evidence="1 5" id="KW-0846">Cobalamin</keyword>
<keyword evidence="3 5" id="KW-0170">Cobalt</keyword>
<dbReference type="InterPro" id="IPR042255">
    <property type="entry name" value="EutC_N"/>
</dbReference>
<dbReference type="AlphaFoldDB" id="A0A5C0B577"/>
<dbReference type="HAMAP" id="MF_00601">
    <property type="entry name" value="EutC"/>
    <property type="match status" value="1"/>
</dbReference>
<evidence type="ECO:0000313" key="8">
    <source>
        <dbReference type="Proteomes" id="UP000325161"/>
    </source>
</evidence>
<dbReference type="Gene3D" id="1.10.30.40">
    <property type="entry name" value="Ethanolamine ammonia-lyase light chain (EutC), N-terminal domain"/>
    <property type="match status" value="1"/>
</dbReference>
<comment type="similarity">
    <text evidence="5">Belongs to the EutC family.</text>
</comment>
<name>A0A5C0B577_9BURK</name>
<dbReference type="EMBL" id="CP043046">
    <property type="protein sequence ID" value="QEI09395.1"/>
    <property type="molecule type" value="Genomic_DNA"/>
</dbReference>
<dbReference type="EC" id="4.3.1.7" evidence="5"/>
<evidence type="ECO:0000256" key="4">
    <source>
        <dbReference type="ARBA" id="ARBA00024446"/>
    </source>
</evidence>
<dbReference type="UniPathway" id="UPA00560"/>
<feature type="binding site" evidence="5">
    <location>
        <position position="234"/>
    </location>
    <ligand>
        <name>adenosylcob(III)alamin</name>
        <dbReference type="ChEBI" id="CHEBI:18408"/>
    </ligand>
</feature>
<comment type="subunit">
    <text evidence="5">The basic unit is a heterodimer which dimerizes to form tetramers. The heterotetramers trimerize; 6 large subunits form a core ring with 6 small subunits projecting outwards.</text>
</comment>
<keyword evidence="8" id="KW-1185">Reference proteome</keyword>
<dbReference type="GO" id="GO:0008851">
    <property type="term" value="F:ethanolamine ammonia-lyase activity"/>
    <property type="evidence" value="ECO:0007669"/>
    <property type="project" value="UniProtKB-UniRule"/>
</dbReference>